<dbReference type="eggNOG" id="ENOG50332ZQ">
    <property type="taxonomic scope" value="Bacteria"/>
</dbReference>
<dbReference type="HOGENOM" id="CLU_151944_0_0_3"/>
<keyword evidence="2" id="KW-1185">Reference proteome</keyword>
<gene>
    <name evidence="1" type="ordered locus">Sta7437_2844</name>
</gene>
<evidence type="ECO:0000313" key="1">
    <source>
        <dbReference type="EMBL" id="AFZ36365.1"/>
    </source>
</evidence>
<accession>K9XUT5</accession>
<dbReference type="EMBL" id="CP003653">
    <property type="protein sequence ID" value="AFZ36365.1"/>
    <property type="molecule type" value="Genomic_DNA"/>
</dbReference>
<dbReference type="RefSeq" id="WP_015194033.1">
    <property type="nucleotide sequence ID" value="NC_019748.1"/>
</dbReference>
<protein>
    <submittedName>
        <fullName evidence="1">Uncharacterized protein</fullName>
    </submittedName>
</protein>
<dbReference type="AlphaFoldDB" id="K9XUT5"/>
<proteinExistence type="predicted"/>
<sequence length="120" mass="13819">MNSQKKIITQLDVQIFSHIYKIFFKGIIILASLSLINLEAKASSPEAWEKHQQEVISKCFQASKLRNPQPVGKIILFSDEVGYDALSIKGHYQQPHMNNQKTQVLCLFNRRTRKAYIGEK</sequence>
<dbReference type="Proteomes" id="UP000010473">
    <property type="component" value="Chromosome"/>
</dbReference>
<organism evidence="1 2">
    <name type="scientific">Stanieria cyanosphaera (strain ATCC 29371 / PCC 7437)</name>
    <dbReference type="NCBI Taxonomy" id="111780"/>
    <lineage>
        <taxon>Bacteria</taxon>
        <taxon>Bacillati</taxon>
        <taxon>Cyanobacteriota</taxon>
        <taxon>Cyanophyceae</taxon>
        <taxon>Pleurocapsales</taxon>
        <taxon>Dermocarpellaceae</taxon>
        <taxon>Stanieria</taxon>
    </lineage>
</organism>
<reference evidence="2" key="1">
    <citation type="journal article" date="2013" name="Proc. Natl. Acad. Sci. U.S.A.">
        <title>Improving the coverage of the cyanobacterial phylum using diversity-driven genome sequencing.</title>
        <authorList>
            <person name="Shih P.M."/>
            <person name="Wu D."/>
            <person name="Latifi A."/>
            <person name="Axen S.D."/>
            <person name="Fewer D.P."/>
            <person name="Talla E."/>
            <person name="Calteau A."/>
            <person name="Cai F."/>
            <person name="Tandeau de Marsac N."/>
            <person name="Rippka R."/>
            <person name="Herdman M."/>
            <person name="Sivonen K."/>
            <person name="Coursin T."/>
            <person name="Laurent T."/>
            <person name="Goodwin L."/>
            <person name="Nolan M."/>
            <person name="Davenport K.W."/>
            <person name="Han C.S."/>
            <person name="Rubin E.M."/>
            <person name="Eisen J.A."/>
            <person name="Woyke T."/>
            <person name="Gugger M."/>
            <person name="Kerfeld C.A."/>
        </authorList>
    </citation>
    <scope>NUCLEOTIDE SEQUENCE [LARGE SCALE GENOMIC DNA]</scope>
    <source>
        <strain evidence="2">ATCC 29371 / PCC 7437</strain>
    </source>
</reference>
<dbReference type="OrthoDB" id="8720220at2"/>
<name>K9XUT5_STAC7</name>
<evidence type="ECO:0000313" key="2">
    <source>
        <dbReference type="Proteomes" id="UP000010473"/>
    </source>
</evidence>
<dbReference type="KEGG" id="scs:Sta7437_2844"/>